<dbReference type="Proteomes" id="UP000663879">
    <property type="component" value="Unassembled WGS sequence"/>
</dbReference>
<protein>
    <recommendedName>
        <fullName evidence="1">FYVE-type zinc finger domain-containing protein</fullName>
    </recommendedName>
</protein>
<dbReference type="InterPro" id="IPR013083">
    <property type="entry name" value="Znf_RING/FYVE/PHD"/>
</dbReference>
<dbReference type="PANTHER" id="PTHR14555">
    <property type="entry name" value="MYELIN-ASSOCIATED OLIGODENDROCYTIC BASIC PROTEIN MOBP -RELATED"/>
    <property type="match status" value="1"/>
</dbReference>
<organism evidence="2 3">
    <name type="scientific">Brachionus calyciflorus</name>
    <dbReference type="NCBI Taxonomy" id="104777"/>
    <lineage>
        <taxon>Eukaryota</taxon>
        <taxon>Metazoa</taxon>
        <taxon>Spiralia</taxon>
        <taxon>Gnathifera</taxon>
        <taxon>Rotifera</taxon>
        <taxon>Eurotatoria</taxon>
        <taxon>Monogononta</taxon>
        <taxon>Pseudotrocha</taxon>
        <taxon>Ploima</taxon>
        <taxon>Brachionidae</taxon>
        <taxon>Brachionus</taxon>
    </lineage>
</organism>
<dbReference type="GO" id="GO:0030864">
    <property type="term" value="C:cortical actin cytoskeleton"/>
    <property type="evidence" value="ECO:0007669"/>
    <property type="project" value="TreeGrafter"/>
</dbReference>
<evidence type="ECO:0000259" key="1">
    <source>
        <dbReference type="Pfam" id="PF02318"/>
    </source>
</evidence>
<proteinExistence type="predicted"/>
<dbReference type="Gene3D" id="3.30.40.10">
    <property type="entry name" value="Zinc/RING finger domain, C3HC4 (zinc finger)"/>
    <property type="match status" value="1"/>
</dbReference>
<dbReference type="InterPro" id="IPR011011">
    <property type="entry name" value="Znf_FYVE_PHD"/>
</dbReference>
<reference evidence="2" key="1">
    <citation type="submission" date="2021-02" db="EMBL/GenBank/DDBJ databases">
        <authorList>
            <person name="Nowell W R."/>
        </authorList>
    </citation>
    <scope>NUCLEOTIDE SEQUENCE</scope>
    <source>
        <strain evidence="2">Ploen Becks lab</strain>
    </source>
</reference>
<sequence length="213" mass="25178">MILADSIVDDFPKFVTSTPISNSLITNDEYNIINQVLQKDLKLREVESIRLRKMSDEILMELNREKLFQKNKNLNETNCIRCLSTFILILNPKRVCIICNCKICKKCSQLVKNKWATRKLDPRRKNFICYVCFKQKIFETSFWFNENFNYKLADTLDDLSFKFSSISSLRSSKHSFYEFELNKYRTPDHEAFIYENINGIPQNSTSSSILYLL</sequence>
<dbReference type="SUPFAM" id="SSF57903">
    <property type="entry name" value="FYVE/PHD zinc finger"/>
    <property type="match status" value="1"/>
</dbReference>
<dbReference type="EMBL" id="CAJNOC010000880">
    <property type="protein sequence ID" value="CAF0813073.1"/>
    <property type="molecule type" value="Genomic_DNA"/>
</dbReference>
<evidence type="ECO:0000313" key="2">
    <source>
        <dbReference type="EMBL" id="CAF0813073.1"/>
    </source>
</evidence>
<feature type="domain" description="FYVE-type zinc finger" evidence="1">
    <location>
        <begin position="24"/>
        <end position="146"/>
    </location>
</feature>
<dbReference type="OrthoDB" id="10072397at2759"/>
<dbReference type="InterPro" id="IPR051745">
    <property type="entry name" value="Intracell_Transport_Effector"/>
</dbReference>
<dbReference type="GO" id="GO:0003779">
    <property type="term" value="F:actin binding"/>
    <property type="evidence" value="ECO:0007669"/>
    <property type="project" value="TreeGrafter"/>
</dbReference>
<keyword evidence="3" id="KW-1185">Reference proteome</keyword>
<gene>
    <name evidence="2" type="ORF">OXX778_LOCUS7075</name>
</gene>
<dbReference type="InterPro" id="IPR041282">
    <property type="entry name" value="FYVE_2"/>
</dbReference>
<dbReference type="PANTHER" id="PTHR14555:SF3">
    <property type="entry name" value="RABBD DOMAIN-CONTAINING PROTEIN"/>
    <property type="match status" value="1"/>
</dbReference>
<dbReference type="Pfam" id="PF02318">
    <property type="entry name" value="FYVE_2"/>
    <property type="match status" value="1"/>
</dbReference>
<evidence type="ECO:0000313" key="3">
    <source>
        <dbReference type="Proteomes" id="UP000663879"/>
    </source>
</evidence>
<dbReference type="GO" id="GO:0017022">
    <property type="term" value="F:myosin binding"/>
    <property type="evidence" value="ECO:0007669"/>
    <property type="project" value="TreeGrafter"/>
</dbReference>
<comment type="caution">
    <text evidence="2">The sequence shown here is derived from an EMBL/GenBank/DDBJ whole genome shotgun (WGS) entry which is preliminary data.</text>
</comment>
<name>A0A813TQQ8_9BILA</name>
<dbReference type="AlphaFoldDB" id="A0A813TQQ8"/>
<accession>A0A813TQQ8</accession>